<protein>
    <submittedName>
        <fullName evidence="2">Feruloyl-CoA synthase</fullName>
    </submittedName>
</protein>
<dbReference type="GO" id="GO:0016405">
    <property type="term" value="F:CoA-ligase activity"/>
    <property type="evidence" value="ECO:0007669"/>
    <property type="project" value="TreeGrafter"/>
</dbReference>
<dbReference type="CDD" id="cd05921">
    <property type="entry name" value="FCS"/>
    <property type="match status" value="1"/>
</dbReference>
<keyword evidence="3" id="KW-1185">Reference proteome</keyword>
<evidence type="ECO:0000313" key="2">
    <source>
        <dbReference type="EMBL" id="AXK82096.1"/>
    </source>
</evidence>
<dbReference type="KEGG" id="ptaw:DW352_17130"/>
<dbReference type="InterPro" id="IPR000873">
    <property type="entry name" value="AMP-dep_synth/lig_dom"/>
</dbReference>
<dbReference type="InterPro" id="IPR020845">
    <property type="entry name" value="AMP-binding_CS"/>
</dbReference>
<dbReference type="Proteomes" id="UP000254889">
    <property type="component" value="Chromosome"/>
</dbReference>
<evidence type="ECO:0000259" key="1">
    <source>
        <dbReference type="Pfam" id="PF00501"/>
    </source>
</evidence>
<name>A0A345ZYU9_9HYPH</name>
<sequence>MPLPNRQVEFTAAPLRAVRLGAPDAVVERRPDGTLYVRAGKPLAAYHDKISEPLEHWAKATPDRVFLAQRDSEGRWRELTYAQVFDAVKRIGASILRRGLSAERPIAVLSSNCIEQALLGLAAMYVGVPYAPISPAYSLMSSDFGKLRAILDLLTPGLVFANDGTAFARAIDAIVPADVEVVVTRNAPADRKVTLFAELIGSEDRAGVTAAHDAVTPDTIAKFLFTSGSTGTPKGVINTHRMMCSNQAMLAAGFPFVTDEPPVVLDWLPWSHTFGSNHNFNMVLVNGGSLYIDDGNPTPPGVPKTARNLREIAPTIYFNVPKGYEALIPHLRADETLRNNFFRRLKVLFYAGAALNQMTRDEFNKIAIETTGERVVFLSSLGSTETAPLALACTWDFESSGNIGLPAPGVELKLVPNEGKLEARLRGPLITPGYWRQAHLTRDAFDDEGFYKIGDALKFADPDDPLKGLLFDGRIAEDFKLTTGTWVSVGPLRARFIDFFAPYVRDVVFAGQNQDDIAALIFPDVEACRKLAGLGPDATPAQIVADATVRKTFTERLTQLAADSPGSSTRVMRALLMPDLPSMDKGEMTDKGSINQRAVLKNRAALVDELYAAPLSNKVIGVVR</sequence>
<reference evidence="2 3" key="1">
    <citation type="submission" date="2018-07" db="EMBL/GenBank/DDBJ databases">
        <authorList>
            <person name="Quirk P.G."/>
            <person name="Krulwich T.A."/>
        </authorList>
    </citation>
    <scope>NUCLEOTIDE SEQUENCE [LARGE SCALE GENOMIC DNA]</scope>
    <source>
        <strain evidence="2 3">CC-BB4</strain>
    </source>
</reference>
<dbReference type="Pfam" id="PF00501">
    <property type="entry name" value="AMP-binding"/>
    <property type="match status" value="1"/>
</dbReference>
<dbReference type="AlphaFoldDB" id="A0A345ZYU9"/>
<evidence type="ECO:0000313" key="3">
    <source>
        <dbReference type="Proteomes" id="UP000254889"/>
    </source>
</evidence>
<dbReference type="RefSeq" id="WP_115692475.1">
    <property type="nucleotide sequence ID" value="NZ_CP031417.1"/>
</dbReference>
<dbReference type="Pfam" id="PF23562">
    <property type="entry name" value="AMP-binding_C_3"/>
    <property type="match status" value="1"/>
</dbReference>
<dbReference type="PROSITE" id="PS00455">
    <property type="entry name" value="AMP_BINDING"/>
    <property type="match status" value="1"/>
</dbReference>
<dbReference type="SUPFAM" id="SSF56801">
    <property type="entry name" value="Acetyl-CoA synthetase-like"/>
    <property type="match status" value="1"/>
</dbReference>
<dbReference type="NCBIfam" id="NF009232">
    <property type="entry name" value="PRK12582.1"/>
    <property type="match status" value="1"/>
</dbReference>
<dbReference type="PANTHER" id="PTHR24096">
    <property type="entry name" value="LONG-CHAIN-FATTY-ACID--COA LIGASE"/>
    <property type="match status" value="1"/>
</dbReference>
<dbReference type="OrthoDB" id="9803968at2"/>
<gene>
    <name evidence="2" type="ORF">DW352_17130</name>
</gene>
<dbReference type="Gene3D" id="3.40.50.12780">
    <property type="entry name" value="N-terminal domain of ligase-like"/>
    <property type="match status" value="1"/>
</dbReference>
<accession>A0A345ZYU9</accession>
<dbReference type="InterPro" id="IPR042099">
    <property type="entry name" value="ANL_N_sf"/>
</dbReference>
<organism evidence="2 3">
    <name type="scientific">Pseudolabrys taiwanensis</name>
    <dbReference type="NCBI Taxonomy" id="331696"/>
    <lineage>
        <taxon>Bacteria</taxon>
        <taxon>Pseudomonadati</taxon>
        <taxon>Pseudomonadota</taxon>
        <taxon>Alphaproteobacteria</taxon>
        <taxon>Hyphomicrobiales</taxon>
        <taxon>Xanthobacteraceae</taxon>
        <taxon>Pseudolabrys</taxon>
    </lineage>
</organism>
<dbReference type="EMBL" id="CP031417">
    <property type="protein sequence ID" value="AXK82096.1"/>
    <property type="molecule type" value="Genomic_DNA"/>
</dbReference>
<proteinExistence type="predicted"/>
<dbReference type="PANTHER" id="PTHR24096:SF420">
    <property type="entry name" value="LONG-CHAIN-FATTY-ACID--COA LIGASE-RELATED"/>
    <property type="match status" value="1"/>
</dbReference>
<feature type="domain" description="AMP-dependent synthetase/ligase" evidence="1">
    <location>
        <begin position="54"/>
        <end position="435"/>
    </location>
</feature>